<proteinExistence type="predicted"/>
<dbReference type="EMBL" id="LR215010">
    <property type="protein sequence ID" value="VEU68788.1"/>
    <property type="molecule type" value="Genomic_DNA"/>
</dbReference>
<organism evidence="2 3">
    <name type="scientific">Mycoplasmopsis canis</name>
    <dbReference type="NCBI Taxonomy" id="29555"/>
    <lineage>
        <taxon>Bacteria</taxon>
        <taxon>Bacillati</taxon>
        <taxon>Mycoplasmatota</taxon>
        <taxon>Mycoplasmoidales</taxon>
        <taxon>Metamycoplasmataceae</taxon>
        <taxon>Mycoplasmopsis</taxon>
    </lineage>
</organism>
<dbReference type="Proteomes" id="UP000290495">
    <property type="component" value="Chromosome"/>
</dbReference>
<name>A0A0F6ZLV2_9BACT</name>
<dbReference type="PANTHER" id="PTHR47739:SF1">
    <property type="entry name" value="TRNA1(VAL) (ADENINE(37)-N6)-METHYLTRANSFERASE"/>
    <property type="match status" value="1"/>
</dbReference>
<evidence type="ECO:0000313" key="2">
    <source>
        <dbReference type="EMBL" id="VEU68788.1"/>
    </source>
</evidence>
<feature type="domain" description="Methyltransferase small" evidence="1">
    <location>
        <begin position="50"/>
        <end position="154"/>
    </location>
</feature>
<dbReference type="EC" id="2.1.1.223" evidence="2"/>
<dbReference type="InterPro" id="IPR007848">
    <property type="entry name" value="Small_mtfrase_dom"/>
</dbReference>
<dbReference type="Pfam" id="PF05175">
    <property type="entry name" value="MTS"/>
    <property type="match status" value="1"/>
</dbReference>
<dbReference type="AlphaFoldDB" id="A0A0F6ZLV2"/>
<dbReference type="SUPFAM" id="SSF53335">
    <property type="entry name" value="S-adenosyl-L-methionine-dependent methyltransferases"/>
    <property type="match status" value="1"/>
</dbReference>
<dbReference type="GO" id="GO:0032259">
    <property type="term" value="P:methylation"/>
    <property type="evidence" value="ECO:0007669"/>
    <property type="project" value="UniProtKB-KW"/>
</dbReference>
<keyword evidence="2" id="KW-0808">Transferase</keyword>
<dbReference type="eggNOG" id="COG4123">
    <property type="taxonomic scope" value="Bacteria"/>
</dbReference>
<dbReference type="Gene3D" id="3.40.50.150">
    <property type="entry name" value="Vaccinia Virus protein VP39"/>
    <property type="match status" value="1"/>
</dbReference>
<reference evidence="2 3" key="1">
    <citation type="submission" date="2019-01" db="EMBL/GenBank/DDBJ databases">
        <authorList>
            <consortium name="Pathogen Informatics"/>
        </authorList>
    </citation>
    <scope>NUCLEOTIDE SEQUENCE [LARGE SCALE GENOMIC DNA]</scope>
    <source>
        <strain evidence="2 3">NCTC10146</strain>
    </source>
</reference>
<evidence type="ECO:0000259" key="1">
    <source>
        <dbReference type="Pfam" id="PF05175"/>
    </source>
</evidence>
<evidence type="ECO:0000313" key="3">
    <source>
        <dbReference type="Proteomes" id="UP000290495"/>
    </source>
</evidence>
<dbReference type="InterPro" id="IPR029063">
    <property type="entry name" value="SAM-dependent_MTases_sf"/>
</dbReference>
<dbReference type="KEGG" id="mcas:AAW50_01675"/>
<dbReference type="RefSeq" id="WP_004794630.1">
    <property type="nucleotide sequence ID" value="NZ_CP011368.1"/>
</dbReference>
<dbReference type="PANTHER" id="PTHR47739">
    <property type="entry name" value="TRNA1(VAL) (ADENINE(37)-N6)-METHYLTRANSFERASE"/>
    <property type="match status" value="1"/>
</dbReference>
<keyword evidence="2" id="KW-0489">Methyltransferase</keyword>
<protein>
    <submittedName>
        <fullName evidence="2">DNA methylase</fullName>
        <ecNumber evidence="2">2.1.1.223</ecNumber>
    </submittedName>
</protein>
<accession>A0A0F6ZLV2</accession>
<dbReference type="InterPro" id="IPR050210">
    <property type="entry name" value="tRNA_Adenine-N(6)_MTase"/>
</dbReference>
<dbReference type="GO" id="GO:0008168">
    <property type="term" value="F:methyltransferase activity"/>
    <property type="evidence" value="ECO:0007669"/>
    <property type="project" value="UniProtKB-KW"/>
</dbReference>
<dbReference type="STRING" id="29555.AAW50_01675"/>
<dbReference type="HOGENOM" id="CLU_061983_3_2_14"/>
<dbReference type="CDD" id="cd02440">
    <property type="entry name" value="AdoMet_MTases"/>
    <property type="match status" value="1"/>
</dbReference>
<gene>
    <name evidence="2" type="primary">yfiC</name>
    <name evidence="2" type="ORF">NCTC10146_00241</name>
</gene>
<sequence length="265" mass="30879">MLKSKEFEGRNLVKNSLGFDSDLYVYQDKDMFNYSVDTILLGNFIYLNNKITNALEIGANNGALSIFVAARNKKLKIDALEIQTKAAELAKENIKLNKMEEQIKIINEDFNNFWVLHNKNNHRKYQTIFCNPPFYEFDKTKVKSNVSNEILTATHEISLTLEQLIQGCSKIIEQKGFLSLVLPIERSIDAFVLMRKYKFEPKRIQYVFTRLTEKPKFALIEARYQTGSGAHFLKNIYLHDHNNKTNHDYLPEVKKIYKPIKVEGE</sequence>